<dbReference type="EMBL" id="QZJF01000016">
    <property type="protein sequence ID" value="RJR27142.1"/>
    <property type="molecule type" value="Genomic_DNA"/>
</dbReference>
<dbReference type="PANTHER" id="PTHR21666">
    <property type="entry name" value="PEPTIDASE-RELATED"/>
    <property type="match status" value="1"/>
</dbReference>
<protein>
    <recommendedName>
        <fullName evidence="3">M23ase beta-sheet core domain-containing protein</fullName>
    </recommendedName>
</protein>
<evidence type="ECO:0000256" key="2">
    <source>
        <dbReference type="SAM" id="Phobius"/>
    </source>
</evidence>
<feature type="domain" description="M23ase beta-sheet core" evidence="3">
    <location>
        <begin position="400"/>
        <end position="491"/>
    </location>
</feature>
<dbReference type="InterPro" id="IPR011055">
    <property type="entry name" value="Dup_hybrid_motif"/>
</dbReference>
<evidence type="ECO:0000313" key="4">
    <source>
        <dbReference type="EMBL" id="RJR27142.1"/>
    </source>
</evidence>
<dbReference type="Gene3D" id="2.70.70.10">
    <property type="entry name" value="Glucose Permease (Domain IIA)"/>
    <property type="match status" value="1"/>
</dbReference>
<reference evidence="4 5" key="1">
    <citation type="journal article" date="2017" name="ISME J.">
        <title>Energy and carbon metabolisms in a deep terrestrial subsurface fluid microbial community.</title>
        <authorList>
            <person name="Momper L."/>
            <person name="Jungbluth S.P."/>
            <person name="Lee M.D."/>
            <person name="Amend J.P."/>
        </authorList>
    </citation>
    <scope>NUCLEOTIDE SEQUENCE [LARGE SCALE GENOMIC DNA]</scope>
    <source>
        <strain evidence="4">SURF_46</strain>
    </source>
</reference>
<sequence>MKNFTRISRFVITCFVFLMWIFYFYSPATNAEPSWKHVINIPYVSSVENTKWGLMLGENNTSVYRNSFNGIKISYDSGETWTDLSLSERGVTDLNYQQGIVYATTYNVVNSQTGLFFSQNPGGVWIHTGPNVSASKIGRDESTIYLGTYSNGLWVSSDEGTTWTQMIGTGWYGPKIEMILTSKDFTLVATNNKVYKSHDKGQSWTDVPELSGKIIRSGYIDQTTAMIGTFNNDGLYRSIDQGKSWQKLENFENHRIGGMTKYRHDIYIGTISPNSNAFTVFRSSDEGVSWEDTGLNLPYSGTTGSDATWVFSYPGFIYFSTLDSGVYKYTVPQDSYDKFSFLEIPWEYSDENELIDKVYSFFDHEYPFLGTGMPEPDASKNTTLNFWGERAPQPRLFYSSHDGIDFALPYGTPIKAPAPGYATYYYCFACGHTIHIDHQNGYRTTYMHLQQDELITTNTKVWIDTGTTIGKVGLTGNTTGPHLHFAVLQDKNFNGTFSDNVIDGRVDPFGWLTNNLSDPWKEFSWQDESLLRTGNRSRYLWQHDIHNTSEFVVPGIDKTITMDNKEIHYTNLNSTLPGTILLQSGNKPTLDDSQKELKYVPSTSAFLDFFDTVGNKITILSGILKITLDISGIDLHDILPDTLKIYYLDENGLRWIPMETIFDSLNNKISTETNHLSHFAAFGLNNDSLPPVTLFQITGIQTDEWFTEYPVLTLSEQNNVENATILYKVGKDSEWKEYNLPVTIGQDGIVEVFFRSLDANNNLEEIRNITVKIDTKGKWKNKIIVRSATFNTN</sequence>
<dbReference type="InterPro" id="IPR050570">
    <property type="entry name" value="Cell_wall_metabolism_enzyme"/>
</dbReference>
<dbReference type="GO" id="GO:0004222">
    <property type="term" value="F:metalloendopeptidase activity"/>
    <property type="evidence" value="ECO:0007669"/>
    <property type="project" value="TreeGrafter"/>
</dbReference>
<feature type="transmembrane region" description="Helical" evidence="2">
    <location>
        <begin position="7"/>
        <end position="25"/>
    </location>
</feature>
<dbReference type="SUPFAM" id="SSF51261">
    <property type="entry name" value="Duplicated hybrid motif"/>
    <property type="match status" value="1"/>
</dbReference>
<proteinExistence type="predicted"/>
<keyword evidence="2" id="KW-0472">Membrane</keyword>
<dbReference type="SUPFAM" id="SSF110296">
    <property type="entry name" value="Oligoxyloglucan reducing end-specific cellobiohydrolase"/>
    <property type="match status" value="1"/>
</dbReference>
<dbReference type="Proteomes" id="UP000265540">
    <property type="component" value="Unassembled WGS sequence"/>
</dbReference>
<keyword evidence="2" id="KW-1133">Transmembrane helix</keyword>
<gene>
    <name evidence="4" type="ORF">C4561_03185</name>
</gene>
<dbReference type="Gene3D" id="2.130.10.10">
    <property type="entry name" value="YVTN repeat-like/Quinoprotein amine dehydrogenase"/>
    <property type="match status" value="1"/>
</dbReference>
<dbReference type="PANTHER" id="PTHR21666:SF289">
    <property type="entry name" value="L-ALA--D-GLU ENDOPEPTIDASE"/>
    <property type="match status" value="1"/>
</dbReference>
<dbReference type="InterPro" id="IPR015943">
    <property type="entry name" value="WD40/YVTN_repeat-like_dom_sf"/>
</dbReference>
<evidence type="ECO:0000256" key="1">
    <source>
        <dbReference type="ARBA" id="ARBA00022729"/>
    </source>
</evidence>
<evidence type="ECO:0000259" key="3">
    <source>
        <dbReference type="Pfam" id="PF01551"/>
    </source>
</evidence>
<dbReference type="CDD" id="cd12797">
    <property type="entry name" value="M23_peptidase"/>
    <property type="match status" value="1"/>
</dbReference>
<dbReference type="AlphaFoldDB" id="A0A3A4ZDC6"/>
<evidence type="ECO:0000313" key="5">
    <source>
        <dbReference type="Proteomes" id="UP000265540"/>
    </source>
</evidence>
<dbReference type="Pfam" id="PF01551">
    <property type="entry name" value="Peptidase_M23"/>
    <property type="match status" value="1"/>
</dbReference>
<dbReference type="InterPro" id="IPR016047">
    <property type="entry name" value="M23ase_b-sheet_dom"/>
</dbReference>
<name>A0A3A4ZDC6_UNCKA</name>
<keyword evidence="1" id="KW-0732">Signal</keyword>
<comment type="caution">
    <text evidence="4">The sequence shown here is derived from an EMBL/GenBank/DDBJ whole genome shotgun (WGS) entry which is preliminary data.</text>
</comment>
<dbReference type="CDD" id="cd15482">
    <property type="entry name" value="Sialidase_non-viral"/>
    <property type="match status" value="1"/>
</dbReference>
<keyword evidence="2" id="KW-0812">Transmembrane</keyword>
<organism evidence="4 5">
    <name type="scientific">candidate division WWE3 bacterium</name>
    <dbReference type="NCBI Taxonomy" id="2053526"/>
    <lineage>
        <taxon>Bacteria</taxon>
        <taxon>Katanobacteria</taxon>
    </lineage>
</organism>
<accession>A0A3A4ZDC6</accession>